<proteinExistence type="predicted"/>
<accession>A0A160TAX3</accession>
<dbReference type="AlphaFoldDB" id="A0A160TAX3"/>
<name>A0A160TAX3_9ZZZZ</name>
<sequence>MDNSIHAEIVTTRDIVNEILAGLSELLHNAASYWGLGGIRVEYSGRVMTKE</sequence>
<organism evidence="1">
    <name type="scientific">hydrothermal vent metagenome</name>
    <dbReference type="NCBI Taxonomy" id="652676"/>
    <lineage>
        <taxon>unclassified sequences</taxon>
        <taxon>metagenomes</taxon>
        <taxon>ecological metagenomes</taxon>
    </lineage>
</organism>
<dbReference type="EMBL" id="CZQC01000019">
    <property type="protein sequence ID" value="CUS40588.1"/>
    <property type="molecule type" value="Genomic_DNA"/>
</dbReference>
<gene>
    <name evidence="1" type="ORF">MGWOODY_Tha1229</name>
</gene>
<evidence type="ECO:0000313" key="1">
    <source>
        <dbReference type="EMBL" id="CUS40588.1"/>
    </source>
</evidence>
<protein>
    <submittedName>
        <fullName evidence="1">Uncharacterized protein</fullName>
    </submittedName>
</protein>
<reference evidence="1" key="1">
    <citation type="submission" date="2015-10" db="EMBL/GenBank/DDBJ databases">
        <authorList>
            <person name="Gilbert D.G."/>
        </authorList>
    </citation>
    <scope>NUCLEOTIDE SEQUENCE</scope>
</reference>